<sequence>MNKATARIPRLEQTIIDNARQELDAILSFHRKKAEGIGGEQLEQACRDYLARYHALCALLVFGHLPNCGISEQGACELRAIEAEFHGANKASTN</sequence>
<dbReference type="Proteomes" id="UP000644192">
    <property type="component" value="Unassembled WGS sequence"/>
</dbReference>
<dbReference type="EMBL" id="WXZT01000059">
    <property type="protein sequence ID" value="MZZ17723.1"/>
    <property type="molecule type" value="Genomic_DNA"/>
</dbReference>
<name>A0A6B1YL02_PSEAI</name>
<protein>
    <submittedName>
        <fullName evidence="1">Uncharacterized protein</fullName>
    </submittedName>
</protein>
<organism evidence="1 2">
    <name type="scientific">Pseudomonas aeruginosa</name>
    <dbReference type="NCBI Taxonomy" id="287"/>
    <lineage>
        <taxon>Bacteria</taxon>
        <taxon>Pseudomonadati</taxon>
        <taxon>Pseudomonadota</taxon>
        <taxon>Gammaproteobacteria</taxon>
        <taxon>Pseudomonadales</taxon>
        <taxon>Pseudomonadaceae</taxon>
        <taxon>Pseudomonas</taxon>
    </lineage>
</organism>
<dbReference type="RefSeq" id="WP_151897011.1">
    <property type="nucleotide sequence ID" value="NZ_CP090651.1"/>
</dbReference>
<evidence type="ECO:0000313" key="2">
    <source>
        <dbReference type="Proteomes" id="UP000644192"/>
    </source>
</evidence>
<gene>
    <name evidence="1" type="ORF">GUL26_36330</name>
</gene>
<evidence type="ECO:0000313" key="1">
    <source>
        <dbReference type="EMBL" id="MZZ17723.1"/>
    </source>
</evidence>
<reference evidence="1" key="1">
    <citation type="submission" date="2020-01" db="EMBL/GenBank/DDBJ databases">
        <title>Bacteria Cultured from War Wounds Associated with the Conflict in Eastern Ukraine.</title>
        <authorList>
            <person name="Snesrud E."/>
            <person name="Galac M.R."/>
            <person name="Mc Gann P."/>
            <person name="Valentine K."/>
            <person name="Viacheslav K."/>
        </authorList>
    </citation>
    <scope>NUCLEOTIDE SEQUENCE</scope>
    <source>
        <strain evidence="1">VNMU148</strain>
    </source>
</reference>
<dbReference type="AlphaFoldDB" id="A0A6B1YL02"/>
<accession>A0A6B1YL02</accession>
<comment type="caution">
    <text evidence="1">The sequence shown here is derived from an EMBL/GenBank/DDBJ whole genome shotgun (WGS) entry which is preliminary data.</text>
</comment>
<proteinExistence type="predicted"/>